<evidence type="ECO:0000313" key="2">
    <source>
        <dbReference type="Proteomes" id="UP000619078"/>
    </source>
</evidence>
<gene>
    <name evidence="1" type="ORF">IDJ76_08230</name>
</gene>
<dbReference type="Proteomes" id="UP000619078">
    <property type="component" value="Unassembled WGS sequence"/>
</dbReference>
<organism evidence="1 2">
    <name type="scientific">Mucilaginibacter glaciei</name>
    <dbReference type="NCBI Taxonomy" id="2772109"/>
    <lineage>
        <taxon>Bacteria</taxon>
        <taxon>Pseudomonadati</taxon>
        <taxon>Bacteroidota</taxon>
        <taxon>Sphingobacteriia</taxon>
        <taxon>Sphingobacteriales</taxon>
        <taxon>Sphingobacteriaceae</taxon>
        <taxon>Mucilaginibacter</taxon>
    </lineage>
</organism>
<sequence length="113" mass="13378">MNKYYLMILLFALSSCQQKFDKNLWSERNDLGMYPNRKSMLDDVVKNHKIKGQSYKQIIELLGKSTGLEDNKLYYNIITDYGWDIDPIYAKDLIITFNRDSIATGFNVKEWKH</sequence>
<proteinExistence type="predicted"/>
<comment type="caution">
    <text evidence="1">The sequence shown here is derived from an EMBL/GenBank/DDBJ whole genome shotgun (WGS) entry which is preliminary data.</text>
</comment>
<accession>A0A926NR12</accession>
<dbReference type="AlphaFoldDB" id="A0A926NR12"/>
<reference evidence="1" key="1">
    <citation type="submission" date="2020-09" db="EMBL/GenBank/DDBJ databases">
        <title>Novel species of Mucilaginibacter isolated from a glacier on the Tibetan Plateau.</title>
        <authorList>
            <person name="Liu Q."/>
            <person name="Xin Y.-H."/>
        </authorList>
    </citation>
    <scope>NUCLEOTIDE SEQUENCE</scope>
    <source>
        <strain evidence="1">ZB1P21</strain>
    </source>
</reference>
<name>A0A926NR12_9SPHI</name>
<dbReference type="RefSeq" id="WP_191162645.1">
    <property type="nucleotide sequence ID" value="NZ_JACWMX010000003.1"/>
</dbReference>
<protein>
    <submittedName>
        <fullName evidence="1">Uncharacterized protein</fullName>
    </submittedName>
</protein>
<keyword evidence="2" id="KW-1185">Reference proteome</keyword>
<evidence type="ECO:0000313" key="1">
    <source>
        <dbReference type="EMBL" id="MBD1393082.1"/>
    </source>
</evidence>
<dbReference type="PROSITE" id="PS51257">
    <property type="entry name" value="PROKAR_LIPOPROTEIN"/>
    <property type="match status" value="1"/>
</dbReference>
<dbReference type="EMBL" id="JACWMX010000003">
    <property type="protein sequence ID" value="MBD1393082.1"/>
    <property type="molecule type" value="Genomic_DNA"/>
</dbReference>